<feature type="region of interest" description="Disordered" evidence="1">
    <location>
        <begin position="142"/>
        <end position="189"/>
    </location>
</feature>
<proteinExistence type="predicted"/>
<feature type="compositionally biased region" description="Basic and acidic residues" evidence="1">
    <location>
        <begin position="17"/>
        <end position="37"/>
    </location>
</feature>
<evidence type="ECO:0000256" key="1">
    <source>
        <dbReference type="SAM" id="MobiDB-lite"/>
    </source>
</evidence>
<reference evidence="2 3" key="1">
    <citation type="submission" date="2018-07" db="EMBL/GenBank/DDBJ databases">
        <title>Genome sequence of Roseomonas fauriae ATCC 49958.</title>
        <authorList>
            <person name="Sant'Anna F.H."/>
            <person name="Baldani J.I."/>
            <person name="Zilli J.E."/>
            <person name="Reis V.M."/>
            <person name="Hartmann A."/>
            <person name="Cruz L."/>
            <person name="de Souza E.M."/>
            <person name="de Oliveira Pedrosa F."/>
            <person name="Passaglia L.M.P."/>
        </authorList>
    </citation>
    <scope>NUCLEOTIDE SEQUENCE [LARGE SCALE GENOMIC DNA]</scope>
    <source>
        <strain evidence="2 3">ATCC 49958</strain>
    </source>
</reference>
<dbReference type="Proteomes" id="UP000476837">
    <property type="component" value="Unassembled WGS sequence"/>
</dbReference>
<dbReference type="AlphaFoldDB" id="A0A6L3B1H0"/>
<evidence type="ECO:0000313" key="3">
    <source>
        <dbReference type="Proteomes" id="UP000476837"/>
    </source>
</evidence>
<protein>
    <submittedName>
        <fullName evidence="2">Uncharacterized protein</fullName>
    </submittedName>
</protein>
<accession>A0A6L3B1H0</accession>
<evidence type="ECO:0000313" key="2">
    <source>
        <dbReference type="EMBL" id="KAA0686164.1"/>
    </source>
</evidence>
<sequence length="189" mass="20278">MALTTFRTLRASRFPDRCGRHTAESAHEGGHATHTDADTALGGLEQDGGHLPTWRADLSDREAEVLLAQEAVRLGAEVAYAERAEAAVDVAARASTRGPPSGVVLSHLMALERSYPLFAVSPASLYGRLINSVVGQVVPDAAKKDLGEPPGGRVATGSGALSADLRQRRSRRRRAGEVDRPLRHGRRFR</sequence>
<comment type="caution">
    <text evidence="2">The sequence shown here is derived from an EMBL/GenBank/DDBJ whole genome shotgun (WGS) entry which is preliminary data.</text>
</comment>
<dbReference type="EMBL" id="QOKV01000005">
    <property type="protein sequence ID" value="KAA0686164.1"/>
    <property type="molecule type" value="Genomic_DNA"/>
</dbReference>
<organism evidence="2 3">
    <name type="scientific">Azospirillum brasilense</name>
    <dbReference type="NCBI Taxonomy" id="192"/>
    <lineage>
        <taxon>Bacteria</taxon>
        <taxon>Pseudomonadati</taxon>
        <taxon>Pseudomonadota</taxon>
        <taxon>Alphaproteobacteria</taxon>
        <taxon>Rhodospirillales</taxon>
        <taxon>Azospirillaceae</taxon>
        <taxon>Azospirillum</taxon>
    </lineage>
</organism>
<gene>
    <name evidence="2" type="ORF">DS837_10720</name>
</gene>
<feature type="region of interest" description="Disordered" evidence="1">
    <location>
        <begin position="17"/>
        <end position="48"/>
    </location>
</feature>
<name>A0A6L3B1H0_AZOBR</name>